<evidence type="ECO:0000313" key="4">
    <source>
        <dbReference type="Proteomes" id="UP000193411"/>
    </source>
</evidence>
<dbReference type="NCBIfam" id="TIGR01755">
    <property type="entry name" value="flav_wrbA"/>
    <property type="match status" value="1"/>
</dbReference>
<name>A0A1Y2HCP1_9FUNG</name>
<protein>
    <submittedName>
        <fullName evidence="3">Flavodoxin-like protein</fullName>
    </submittedName>
</protein>
<dbReference type="Pfam" id="PF03358">
    <property type="entry name" value="FMN_red"/>
    <property type="match status" value="1"/>
</dbReference>
<dbReference type="OrthoDB" id="504689at2759"/>
<keyword evidence="4" id="KW-1185">Reference proteome</keyword>
<dbReference type="Gene3D" id="3.40.50.360">
    <property type="match status" value="1"/>
</dbReference>
<dbReference type="FunFam" id="3.40.50.360:FF:000001">
    <property type="entry name" value="NAD(P)H dehydrogenase (Quinone) FQR1-like"/>
    <property type="match status" value="1"/>
</dbReference>
<organism evidence="3 4">
    <name type="scientific">Catenaria anguillulae PL171</name>
    <dbReference type="NCBI Taxonomy" id="765915"/>
    <lineage>
        <taxon>Eukaryota</taxon>
        <taxon>Fungi</taxon>
        <taxon>Fungi incertae sedis</taxon>
        <taxon>Blastocladiomycota</taxon>
        <taxon>Blastocladiomycetes</taxon>
        <taxon>Blastocladiales</taxon>
        <taxon>Catenariaceae</taxon>
        <taxon>Catenaria</taxon>
    </lineage>
</organism>
<evidence type="ECO:0000313" key="3">
    <source>
        <dbReference type="EMBL" id="ORZ32285.1"/>
    </source>
</evidence>
<dbReference type="GO" id="GO:0010181">
    <property type="term" value="F:FMN binding"/>
    <property type="evidence" value="ECO:0007669"/>
    <property type="project" value="InterPro"/>
</dbReference>
<dbReference type="PANTHER" id="PTHR30546">
    <property type="entry name" value="FLAVODOXIN-RELATED PROTEIN WRBA-RELATED"/>
    <property type="match status" value="1"/>
</dbReference>
<comment type="caution">
    <text evidence="3">The sequence shown here is derived from an EMBL/GenBank/DDBJ whole genome shotgun (WGS) entry which is preliminary data.</text>
</comment>
<dbReference type="NCBIfam" id="NF002999">
    <property type="entry name" value="PRK03767.1"/>
    <property type="match status" value="1"/>
</dbReference>
<dbReference type="EMBL" id="MCFL01000048">
    <property type="protein sequence ID" value="ORZ32285.1"/>
    <property type="molecule type" value="Genomic_DNA"/>
</dbReference>
<evidence type="ECO:0000259" key="2">
    <source>
        <dbReference type="PROSITE" id="PS50902"/>
    </source>
</evidence>
<dbReference type="Proteomes" id="UP000193411">
    <property type="component" value="Unassembled WGS sequence"/>
</dbReference>
<sequence>MTAKAKIAIIYYSTYGHVLTLAKELKAGIESTSHAEATIYRVAETLPKEVLEKMHAPPAADFPLATPETLKEADGILLGFPTRFGIVPAQLKAFLDSTGQLWGTQALAGKPIGFFFSTASQSGGQESTALTLLPYIAHHGLVFVPNGYSNSHLFNVDEVVGGSAWGAGTVAGPTGARQPSDKEKEVARTQGKNFATFAAKLKNAPAL</sequence>
<dbReference type="InterPro" id="IPR005025">
    <property type="entry name" value="FMN_Rdtase-like_dom"/>
</dbReference>
<feature type="domain" description="Flavodoxin-like" evidence="2">
    <location>
        <begin position="7"/>
        <end position="194"/>
    </location>
</feature>
<gene>
    <name evidence="3" type="ORF">BCR44DRAFT_1487243</name>
</gene>
<dbReference type="InterPro" id="IPR029039">
    <property type="entry name" value="Flavoprotein-like_sf"/>
</dbReference>
<comment type="similarity">
    <text evidence="1">Belongs to the WrbA family.</text>
</comment>
<accession>A0A1Y2HCP1</accession>
<reference evidence="3 4" key="1">
    <citation type="submission" date="2016-07" db="EMBL/GenBank/DDBJ databases">
        <title>Pervasive Adenine N6-methylation of Active Genes in Fungi.</title>
        <authorList>
            <consortium name="DOE Joint Genome Institute"/>
            <person name="Mondo S.J."/>
            <person name="Dannebaum R.O."/>
            <person name="Kuo R.C."/>
            <person name="Labutti K."/>
            <person name="Haridas S."/>
            <person name="Kuo A."/>
            <person name="Salamov A."/>
            <person name="Ahrendt S.R."/>
            <person name="Lipzen A."/>
            <person name="Sullivan W."/>
            <person name="Andreopoulos W.B."/>
            <person name="Clum A."/>
            <person name="Lindquist E."/>
            <person name="Daum C."/>
            <person name="Ramamoorthy G.K."/>
            <person name="Gryganskyi A."/>
            <person name="Culley D."/>
            <person name="Magnuson J.K."/>
            <person name="James T.Y."/>
            <person name="O'Malley M.A."/>
            <person name="Stajich J.E."/>
            <person name="Spatafora J.W."/>
            <person name="Visel A."/>
            <person name="Grigoriev I.V."/>
        </authorList>
    </citation>
    <scope>NUCLEOTIDE SEQUENCE [LARGE SCALE GENOMIC DNA]</scope>
    <source>
        <strain evidence="3 4">PL171</strain>
    </source>
</reference>
<dbReference type="PANTHER" id="PTHR30546:SF23">
    <property type="entry name" value="FLAVOPROTEIN-LIKE PROTEIN YCP4-RELATED"/>
    <property type="match status" value="1"/>
</dbReference>
<dbReference type="GO" id="GO:0003955">
    <property type="term" value="F:NAD(P)H dehydrogenase (quinone) activity"/>
    <property type="evidence" value="ECO:0007669"/>
    <property type="project" value="InterPro"/>
</dbReference>
<dbReference type="InterPro" id="IPR008254">
    <property type="entry name" value="Flavodoxin/NO_synth"/>
</dbReference>
<dbReference type="PROSITE" id="PS50902">
    <property type="entry name" value="FLAVODOXIN_LIKE"/>
    <property type="match status" value="1"/>
</dbReference>
<dbReference type="STRING" id="765915.A0A1Y2HCP1"/>
<proteinExistence type="inferred from homology"/>
<dbReference type="SUPFAM" id="SSF52218">
    <property type="entry name" value="Flavoproteins"/>
    <property type="match status" value="1"/>
</dbReference>
<evidence type="ECO:0000256" key="1">
    <source>
        <dbReference type="ARBA" id="ARBA00006961"/>
    </source>
</evidence>
<dbReference type="GO" id="GO:0016020">
    <property type="term" value="C:membrane"/>
    <property type="evidence" value="ECO:0007669"/>
    <property type="project" value="TreeGrafter"/>
</dbReference>
<dbReference type="AlphaFoldDB" id="A0A1Y2HCP1"/>
<dbReference type="InterPro" id="IPR010089">
    <property type="entry name" value="Flavoprotein_WrbA-like"/>
</dbReference>